<organism evidence="5 6">
    <name type="scientific">Sporothrix bragantina</name>
    <dbReference type="NCBI Taxonomy" id="671064"/>
    <lineage>
        <taxon>Eukaryota</taxon>
        <taxon>Fungi</taxon>
        <taxon>Dikarya</taxon>
        <taxon>Ascomycota</taxon>
        <taxon>Pezizomycotina</taxon>
        <taxon>Sordariomycetes</taxon>
        <taxon>Sordariomycetidae</taxon>
        <taxon>Ophiostomatales</taxon>
        <taxon>Ophiostomataceae</taxon>
        <taxon>Sporothrix</taxon>
    </lineage>
</organism>
<keyword evidence="1" id="KW-0479">Metal-binding</keyword>
<evidence type="ECO:0000256" key="2">
    <source>
        <dbReference type="ARBA" id="ARBA00023242"/>
    </source>
</evidence>
<dbReference type="PANTHER" id="PTHR47785">
    <property type="entry name" value="ZN(II)2CYS6 TRANSCRIPTION FACTOR (EUROFUNG)-RELATED-RELATED"/>
    <property type="match status" value="1"/>
</dbReference>
<dbReference type="InterPro" id="IPR036864">
    <property type="entry name" value="Zn2-C6_fun-type_DNA-bd_sf"/>
</dbReference>
<evidence type="ECO:0000313" key="5">
    <source>
        <dbReference type="EMBL" id="CAK7221612.1"/>
    </source>
</evidence>
<accession>A0ABP0BQ09</accession>
<dbReference type="InterPro" id="IPR053181">
    <property type="entry name" value="EcdB-like_regulator"/>
</dbReference>
<gene>
    <name evidence="5" type="ORF">SBRCBS47491_004588</name>
</gene>
<name>A0ABP0BQ09_9PEZI</name>
<keyword evidence="2" id="KW-0539">Nucleus</keyword>
<comment type="caution">
    <text evidence="5">The sequence shown here is derived from an EMBL/GenBank/DDBJ whole genome shotgun (WGS) entry which is preliminary data.</text>
</comment>
<evidence type="ECO:0000256" key="1">
    <source>
        <dbReference type="ARBA" id="ARBA00022723"/>
    </source>
</evidence>
<dbReference type="CDD" id="cd00067">
    <property type="entry name" value="GAL4"/>
    <property type="match status" value="1"/>
</dbReference>
<dbReference type="Proteomes" id="UP001642406">
    <property type="component" value="Unassembled WGS sequence"/>
</dbReference>
<keyword evidence="6" id="KW-1185">Reference proteome</keyword>
<proteinExistence type="predicted"/>
<reference evidence="5 6" key="1">
    <citation type="submission" date="2024-01" db="EMBL/GenBank/DDBJ databases">
        <authorList>
            <person name="Allen C."/>
            <person name="Tagirdzhanova G."/>
        </authorList>
    </citation>
    <scope>NUCLEOTIDE SEQUENCE [LARGE SCALE GENOMIC DNA]</scope>
</reference>
<dbReference type="SUPFAM" id="SSF57701">
    <property type="entry name" value="Zn2/Cys6 DNA-binding domain"/>
    <property type="match status" value="1"/>
</dbReference>
<dbReference type="Pfam" id="PF04082">
    <property type="entry name" value="Fungal_trans"/>
    <property type="match status" value="1"/>
</dbReference>
<dbReference type="Pfam" id="PF00172">
    <property type="entry name" value="Zn_clus"/>
    <property type="match status" value="1"/>
</dbReference>
<dbReference type="PROSITE" id="PS50048">
    <property type="entry name" value="ZN2_CY6_FUNGAL_2"/>
    <property type="match status" value="1"/>
</dbReference>
<dbReference type="Gene3D" id="4.10.240.10">
    <property type="entry name" value="Zn(2)-C6 fungal-type DNA-binding domain"/>
    <property type="match status" value="1"/>
</dbReference>
<dbReference type="InterPro" id="IPR001138">
    <property type="entry name" value="Zn2Cys6_DnaBD"/>
</dbReference>
<dbReference type="PROSITE" id="PS00463">
    <property type="entry name" value="ZN2_CY6_FUNGAL_1"/>
    <property type="match status" value="1"/>
</dbReference>
<protein>
    <recommendedName>
        <fullName evidence="4">Zn(2)-C6 fungal-type domain-containing protein</fullName>
    </recommendedName>
</protein>
<feature type="region of interest" description="Disordered" evidence="3">
    <location>
        <begin position="82"/>
        <end position="108"/>
    </location>
</feature>
<dbReference type="CDD" id="cd12148">
    <property type="entry name" value="fungal_TF_MHR"/>
    <property type="match status" value="1"/>
</dbReference>
<feature type="domain" description="Zn(2)-C6 fungal-type" evidence="4">
    <location>
        <begin position="11"/>
        <end position="41"/>
    </location>
</feature>
<evidence type="ECO:0000313" key="6">
    <source>
        <dbReference type="Proteomes" id="UP001642406"/>
    </source>
</evidence>
<sequence length="623" mass="69298">MSFNRKRVALACTYCRHRKRRCNAGKPSCQNCIEADVDCEYDDAPSQRIDTSGGSREILSRLRDIEAILESQADSLLTLASHGPASHSANHPTGHPSVPGGGDDRSMASVPSIASLPMGHIGVPLTPLPLTNIDMAEDMSGVPPLTIPVKHKTSSSYLLGLPAMKALIGEYPPDLFFLLESRDPLPPALSFEPWASSSAPINHPLPPLGRDVTDYLVSAFFSMAHESHPVLDEAEFRALYAQFNADSVLSTVESALCLVVLAIGAVAMSSPETADFRTRPPGMEYMQHALPTLISLSAWSFSYSTVLAQALVLASNYFAFIVRPLHSWRLIFSASTILQFKLSSLASQQPTQGSYESLLRLFWSCFLLECDRLAELELPRSSLQQLVDETSLPSCDNLEPLQSTCYLAEISIRRLLNRIHNCLYPVKHHIFRLSSAALMTTDNFSGEEIAAMQTVCDELRRQLELWYSSIPEPYRPQLGTDRQGDTDRQLVLRIRYFASRHIIYRPFVLFIVGQPNPSVIIPDSIMEKAALCIDSCRSYIINVTHIIQRPSQYTWTFSLSSLAAVVVVTLSSICPVLKHLVPDIDELQTVAIRNIRKWEMASLEAVVSILEDMQRKQRILSRV</sequence>
<dbReference type="EMBL" id="CAWUHC010000035">
    <property type="protein sequence ID" value="CAK7221612.1"/>
    <property type="molecule type" value="Genomic_DNA"/>
</dbReference>
<evidence type="ECO:0000259" key="4">
    <source>
        <dbReference type="PROSITE" id="PS50048"/>
    </source>
</evidence>
<dbReference type="InterPro" id="IPR007219">
    <property type="entry name" value="XnlR_reg_dom"/>
</dbReference>
<evidence type="ECO:0000256" key="3">
    <source>
        <dbReference type="SAM" id="MobiDB-lite"/>
    </source>
</evidence>
<dbReference type="SMART" id="SM00066">
    <property type="entry name" value="GAL4"/>
    <property type="match status" value="1"/>
</dbReference>